<organism evidence="3 4">
    <name type="scientific">Papaver atlanticum</name>
    <dbReference type="NCBI Taxonomy" id="357466"/>
    <lineage>
        <taxon>Eukaryota</taxon>
        <taxon>Viridiplantae</taxon>
        <taxon>Streptophyta</taxon>
        <taxon>Embryophyta</taxon>
        <taxon>Tracheophyta</taxon>
        <taxon>Spermatophyta</taxon>
        <taxon>Magnoliopsida</taxon>
        <taxon>Ranunculales</taxon>
        <taxon>Papaveraceae</taxon>
        <taxon>Papaveroideae</taxon>
        <taxon>Papaver</taxon>
    </lineage>
</organism>
<keyword evidence="2" id="KW-1133">Transmembrane helix</keyword>
<name>A0AAD4XCD3_9MAGN</name>
<evidence type="ECO:0000256" key="1">
    <source>
        <dbReference type="SAM" id="MobiDB-lite"/>
    </source>
</evidence>
<feature type="compositionally biased region" description="Basic residues" evidence="1">
    <location>
        <begin position="321"/>
        <end position="334"/>
    </location>
</feature>
<accession>A0AAD4XCD3</accession>
<dbReference type="InterPro" id="IPR004252">
    <property type="entry name" value="Probable_transposase_24"/>
</dbReference>
<feature type="transmembrane region" description="Helical" evidence="2">
    <location>
        <begin position="70"/>
        <end position="90"/>
    </location>
</feature>
<evidence type="ECO:0000256" key="2">
    <source>
        <dbReference type="SAM" id="Phobius"/>
    </source>
</evidence>
<keyword evidence="2" id="KW-0812">Transmembrane</keyword>
<reference evidence="3" key="1">
    <citation type="submission" date="2022-04" db="EMBL/GenBank/DDBJ databases">
        <title>A functionally conserved STORR gene fusion in Papaver species that diverged 16.8 million years ago.</title>
        <authorList>
            <person name="Catania T."/>
        </authorList>
    </citation>
    <scope>NUCLEOTIDE SEQUENCE</scope>
    <source>
        <strain evidence="3">S-188037</strain>
    </source>
</reference>
<feature type="compositionally biased region" description="Basic and acidic residues" evidence="1">
    <location>
        <begin position="335"/>
        <end position="350"/>
    </location>
</feature>
<proteinExistence type="predicted"/>
<dbReference type="PANTHER" id="PTHR33018">
    <property type="entry name" value="OS10G0338966 PROTEIN-RELATED"/>
    <property type="match status" value="1"/>
</dbReference>
<keyword evidence="4" id="KW-1185">Reference proteome</keyword>
<evidence type="ECO:0000313" key="4">
    <source>
        <dbReference type="Proteomes" id="UP001202328"/>
    </source>
</evidence>
<sequence length="363" mass="42721">MIKKLHRISSSSYLGNLSELDYGFLKVSDMSTHKNSSGRQSMMLMSMLTMRLQPWRLYSCRMEKRMKEKIAMIVAPVLMAVAPVLMMNLLKILNILGKYKYEIASYMGVIVHRDVGLRHLNWKKVKTELRDKLWEELVRFYEIEETRRNRIMKYFSEHLRNFRRKLYVKFIVPNLGKPAKLNTIPKQYRVLLNQEQWDNFVEWRLSAECKKLSTRGVEACEHHKYDHRLGRAGYAGLLEKLIKEKEIREDENPSRSLLWRKAHQNKNGEYDDDGVREKEAQIEEFDKQLEDGTLTKKPGTDSITLVFEEEHGGRLKSQGVLKKKKSNSKKARKYPIREKSLMPEAVRKESNSNNQSPESQHAS</sequence>
<evidence type="ECO:0000313" key="3">
    <source>
        <dbReference type="EMBL" id="KAI3898596.1"/>
    </source>
</evidence>
<feature type="compositionally biased region" description="Low complexity" evidence="1">
    <location>
        <begin position="351"/>
        <end position="363"/>
    </location>
</feature>
<gene>
    <name evidence="3" type="ORF">MKW98_000709</name>
</gene>
<dbReference type="Pfam" id="PF03004">
    <property type="entry name" value="Transposase_24"/>
    <property type="match status" value="1"/>
</dbReference>
<protein>
    <submittedName>
        <fullName evidence="3">Uncharacterized protein</fullName>
    </submittedName>
</protein>
<dbReference type="PANTHER" id="PTHR33018:SF34">
    <property type="entry name" value="OS02G0472350 PROTEIN"/>
    <property type="match status" value="1"/>
</dbReference>
<comment type="caution">
    <text evidence="3">The sequence shown here is derived from an EMBL/GenBank/DDBJ whole genome shotgun (WGS) entry which is preliminary data.</text>
</comment>
<dbReference type="Proteomes" id="UP001202328">
    <property type="component" value="Unassembled WGS sequence"/>
</dbReference>
<feature type="region of interest" description="Disordered" evidence="1">
    <location>
        <begin position="313"/>
        <end position="363"/>
    </location>
</feature>
<dbReference type="AlphaFoldDB" id="A0AAD4XCD3"/>
<dbReference type="EMBL" id="JAJJMB010011819">
    <property type="protein sequence ID" value="KAI3898596.1"/>
    <property type="molecule type" value="Genomic_DNA"/>
</dbReference>
<keyword evidence="2" id="KW-0472">Membrane</keyword>